<dbReference type="InterPro" id="IPR042099">
    <property type="entry name" value="ANL_N_sf"/>
</dbReference>
<evidence type="ECO:0000259" key="2">
    <source>
        <dbReference type="Pfam" id="PF13193"/>
    </source>
</evidence>
<dbReference type="Pfam" id="PF00501">
    <property type="entry name" value="AMP-binding"/>
    <property type="match status" value="1"/>
</dbReference>
<evidence type="ECO:0000313" key="3">
    <source>
        <dbReference type="EMBL" id="UGS34852.1"/>
    </source>
</evidence>
<dbReference type="InterPro" id="IPR000873">
    <property type="entry name" value="AMP-dep_synth/lig_dom"/>
</dbReference>
<dbReference type="InterPro" id="IPR050237">
    <property type="entry name" value="ATP-dep_AMP-bd_enzyme"/>
</dbReference>
<dbReference type="Gene3D" id="3.40.50.12780">
    <property type="entry name" value="N-terminal domain of ligase-like"/>
    <property type="match status" value="1"/>
</dbReference>
<dbReference type="Gene3D" id="3.30.300.30">
    <property type="match status" value="1"/>
</dbReference>
<dbReference type="Proteomes" id="UP001162834">
    <property type="component" value="Chromosome"/>
</dbReference>
<proteinExistence type="predicted"/>
<dbReference type="InterPro" id="IPR045851">
    <property type="entry name" value="AMP-bd_C_sf"/>
</dbReference>
<sequence>MGPQDWTELVLHLAAPSQGDWVALEHGDEQMTIKQLASAMLAAAGALRGDGPVAVSEADPISHTVAVLGAVCAGRPAMLVDPKHPQAVLDDVVERAGATTVVGRPVDGVAHLDRARLVAAPPASPLPRPPEAIGSILLTSGSTGMPKLVQRARGADLHAAMCLRLANFPIEPGDRHWLCVPYAAAPFHSLVMGALLARATVVFAPFARESVDAFLAERRISSVYLVPTMLRLAREHGGLDGPGWRALRALMTGGEKLDAPTAEVLLERFEGRVYCAYGMTEIPRPTEATFEEIAARPGTVGRAIPFRQVRIAEVGGDADLPVGEEGEVLVTGPDLFAGYLGQEPAGDWYRTGDLGRLDEDGYLYITGRASSVVKVAGNRVSTEEVAAELRRHPAVAQAAVIAVDDPTWTSRLVAFVVMTGAEIQTDELRDWMGERHPAYKVPRTVRRIADLPVDSSGKVSLQTLHTIAATSEEAS</sequence>
<dbReference type="InterPro" id="IPR020845">
    <property type="entry name" value="AMP-binding_CS"/>
</dbReference>
<gene>
    <name evidence="3" type="primary">menE_2</name>
    <name evidence="3" type="ORF">DSM104329_01234</name>
</gene>
<name>A0A9E6XW29_9ACTN</name>
<dbReference type="CDD" id="cd04433">
    <property type="entry name" value="AFD_class_I"/>
    <property type="match status" value="1"/>
</dbReference>
<organism evidence="3 4">
    <name type="scientific">Capillimicrobium parvum</name>
    <dbReference type="NCBI Taxonomy" id="2884022"/>
    <lineage>
        <taxon>Bacteria</taxon>
        <taxon>Bacillati</taxon>
        <taxon>Actinomycetota</taxon>
        <taxon>Thermoleophilia</taxon>
        <taxon>Solirubrobacterales</taxon>
        <taxon>Capillimicrobiaceae</taxon>
        <taxon>Capillimicrobium</taxon>
    </lineage>
</organism>
<evidence type="ECO:0000259" key="1">
    <source>
        <dbReference type="Pfam" id="PF00501"/>
    </source>
</evidence>
<dbReference type="InterPro" id="IPR025110">
    <property type="entry name" value="AMP-bd_C"/>
</dbReference>
<accession>A0A9E6XW29</accession>
<feature type="domain" description="AMP-dependent synthetase/ligase" evidence="1">
    <location>
        <begin position="16"/>
        <end position="340"/>
    </location>
</feature>
<dbReference type="EC" id="6.2.1.26" evidence="3"/>
<reference evidence="3" key="1">
    <citation type="journal article" date="2022" name="Int. J. Syst. Evol. Microbiol.">
        <title>Pseudomonas aegrilactucae sp. nov. and Pseudomonas morbosilactucae sp. nov., pathogens causing bacterial rot of lettuce in Japan.</title>
        <authorList>
            <person name="Sawada H."/>
            <person name="Fujikawa T."/>
            <person name="Satou M."/>
        </authorList>
    </citation>
    <scope>NUCLEOTIDE SEQUENCE</scope>
    <source>
        <strain evidence="3">0166_1</strain>
    </source>
</reference>
<dbReference type="AlphaFoldDB" id="A0A9E6XW29"/>
<evidence type="ECO:0000313" key="4">
    <source>
        <dbReference type="Proteomes" id="UP001162834"/>
    </source>
</evidence>
<dbReference type="PANTHER" id="PTHR43767:SF10">
    <property type="entry name" value="SURFACTIN SYNTHASE SUBUNIT 1"/>
    <property type="match status" value="1"/>
</dbReference>
<dbReference type="RefSeq" id="WP_259314518.1">
    <property type="nucleotide sequence ID" value="NZ_CP087164.1"/>
</dbReference>
<feature type="domain" description="AMP-binding enzyme C-terminal" evidence="2">
    <location>
        <begin position="384"/>
        <end position="458"/>
    </location>
</feature>
<keyword evidence="3" id="KW-0436">Ligase</keyword>
<dbReference type="SUPFAM" id="SSF56801">
    <property type="entry name" value="Acetyl-CoA synthetase-like"/>
    <property type="match status" value="1"/>
</dbReference>
<keyword evidence="4" id="KW-1185">Reference proteome</keyword>
<dbReference type="PROSITE" id="PS00455">
    <property type="entry name" value="AMP_BINDING"/>
    <property type="match status" value="1"/>
</dbReference>
<dbReference type="KEGG" id="sbae:DSM104329_01234"/>
<dbReference type="EMBL" id="CP087164">
    <property type="protein sequence ID" value="UGS34852.1"/>
    <property type="molecule type" value="Genomic_DNA"/>
</dbReference>
<dbReference type="PANTHER" id="PTHR43767">
    <property type="entry name" value="LONG-CHAIN-FATTY-ACID--COA LIGASE"/>
    <property type="match status" value="1"/>
</dbReference>
<protein>
    <submittedName>
        <fullName evidence="3">2-succinylbenzoate--CoA ligase</fullName>
        <ecNumber evidence="3">6.2.1.26</ecNumber>
    </submittedName>
</protein>
<dbReference type="Pfam" id="PF13193">
    <property type="entry name" value="AMP-binding_C"/>
    <property type="match status" value="1"/>
</dbReference>
<dbReference type="GO" id="GO:0008756">
    <property type="term" value="F:o-succinylbenzoate-CoA ligase activity"/>
    <property type="evidence" value="ECO:0007669"/>
    <property type="project" value="UniProtKB-EC"/>
</dbReference>